<evidence type="ECO:0000256" key="5">
    <source>
        <dbReference type="PROSITE-ProRule" id="PRU00182"/>
    </source>
</evidence>
<dbReference type="InterPro" id="IPR006225">
    <property type="entry name" value="PsdUridine_synth_RluC/D"/>
</dbReference>
<evidence type="ECO:0000256" key="2">
    <source>
        <dbReference type="ARBA" id="ARBA00010876"/>
    </source>
</evidence>
<name>A0A1H8QXM0_9FIRM</name>
<dbReference type="InterPro" id="IPR020103">
    <property type="entry name" value="PsdUridine_synth_cat_dom_sf"/>
</dbReference>
<evidence type="ECO:0000256" key="3">
    <source>
        <dbReference type="ARBA" id="ARBA00023235"/>
    </source>
</evidence>
<dbReference type="InterPro" id="IPR050188">
    <property type="entry name" value="RluA_PseudoU_synthase"/>
</dbReference>
<feature type="domain" description="Pseudouridine synthase RsuA/RluA-like" evidence="7">
    <location>
        <begin position="88"/>
        <end position="239"/>
    </location>
</feature>
<keyword evidence="5" id="KW-0694">RNA-binding</keyword>
<dbReference type="PANTHER" id="PTHR21600">
    <property type="entry name" value="MITOCHONDRIAL RNA PSEUDOURIDINE SYNTHASE"/>
    <property type="match status" value="1"/>
</dbReference>
<dbReference type="InterPro" id="IPR006145">
    <property type="entry name" value="PsdUridine_synth_RsuA/RluA"/>
</dbReference>
<evidence type="ECO:0000256" key="6">
    <source>
        <dbReference type="RuleBase" id="RU362028"/>
    </source>
</evidence>
<keyword evidence="9" id="KW-1185">Reference proteome</keyword>
<evidence type="ECO:0000313" key="9">
    <source>
        <dbReference type="Proteomes" id="UP000198847"/>
    </source>
</evidence>
<feature type="active site" evidence="4">
    <location>
        <position position="135"/>
    </location>
</feature>
<dbReference type="CDD" id="cd02869">
    <property type="entry name" value="PseudoU_synth_RluA_like"/>
    <property type="match status" value="1"/>
</dbReference>
<dbReference type="GO" id="GO:0140098">
    <property type="term" value="F:catalytic activity, acting on RNA"/>
    <property type="evidence" value="ECO:0007669"/>
    <property type="project" value="UniProtKB-ARBA"/>
</dbReference>
<comment type="catalytic activity">
    <reaction evidence="1 6">
        <text>a uridine in RNA = a pseudouridine in RNA</text>
        <dbReference type="Rhea" id="RHEA:48348"/>
        <dbReference type="Rhea" id="RHEA-COMP:12068"/>
        <dbReference type="Rhea" id="RHEA-COMP:12069"/>
        <dbReference type="ChEBI" id="CHEBI:65314"/>
        <dbReference type="ChEBI" id="CHEBI:65315"/>
    </reaction>
</comment>
<keyword evidence="3 6" id="KW-0413">Isomerase</keyword>
<dbReference type="Proteomes" id="UP000198847">
    <property type="component" value="Unassembled WGS sequence"/>
</dbReference>
<dbReference type="SUPFAM" id="SSF55120">
    <property type="entry name" value="Pseudouridine synthase"/>
    <property type="match status" value="1"/>
</dbReference>
<accession>A0A1H8QXM0</accession>
<dbReference type="GO" id="GO:0003723">
    <property type="term" value="F:RNA binding"/>
    <property type="evidence" value="ECO:0007669"/>
    <property type="project" value="UniProtKB-KW"/>
</dbReference>
<dbReference type="Pfam" id="PF00849">
    <property type="entry name" value="PseudoU_synth_2"/>
    <property type="match status" value="1"/>
</dbReference>
<evidence type="ECO:0000256" key="4">
    <source>
        <dbReference type="PIRSR" id="PIRSR606225-1"/>
    </source>
</evidence>
<dbReference type="PROSITE" id="PS50889">
    <property type="entry name" value="S4"/>
    <property type="match status" value="1"/>
</dbReference>
<dbReference type="InterPro" id="IPR006224">
    <property type="entry name" value="PsdUridine_synth_RluA-like_CS"/>
</dbReference>
<protein>
    <recommendedName>
        <fullName evidence="6">Pseudouridine synthase</fullName>
        <ecNumber evidence="6">5.4.99.-</ecNumber>
    </recommendedName>
</protein>
<dbReference type="EC" id="5.4.99.-" evidence="6"/>
<sequence>MKTFTSYKIEEQHAGLPVEAYLKEILGYSGRKIQKLTRKKGILLNKRSVFLQKNLKTGDLLQVAVLEDASYGVQPEAGGIDILYEDEYLLVLNKPPYQLVHPAGHTTRGTLANHLAYHWQQQGLLYTLRPIHRLDRDTSGCILFAKDAQSQFKLEEQLKARQISRLYQACVTGLVQPPQGIITAGIAVHPHRPNRRIVSDQGESAITHYRTLQQFSIATLLELELETGRTHQIRLHLAHLGHPVIGDAMYGKPSPFMPRQALHAVSVTFSTLGDNRRITVQAPLPTDFRQLLDHCDLTQTNKT</sequence>
<gene>
    <name evidence="8" type="ORF">SAMN04490178_10387</name>
</gene>
<dbReference type="EMBL" id="FODY01000003">
    <property type="protein sequence ID" value="SEO58628.1"/>
    <property type="molecule type" value="Genomic_DNA"/>
</dbReference>
<evidence type="ECO:0000256" key="1">
    <source>
        <dbReference type="ARBA" id="ARBA00000073"/>
    </source>
</evidence>
<dbReference type="STRING" id="112903.SAMN04490178_10387"/>
<dbReference type="PROSITE" id="PS01129">
    <property type="entry name" value="PSI_RLU"/>
    <property type="match status" value="1"/>
</dbReference>
<dbReference type="RefSeq" id="WP_091744063.1">
    <property type="nucleotide sequence ID" value="NZ_FODY01000003.1"/>
</dbReference>
<dbReference type="NCBIfam" id="TIGR00005">
    <property type="entry name" value="rluA_subfam"/>
    <property type="match status" value="1"/>
</dbReference>
<comment type="function">
    <text evidence="6">Responsible for synthesis of pseudouridine from uracil.</text>
</comment>
<dbReference type="Gene3D" id="3.30.2350.10">
    <property type="entry name" value="Pseudouridine synthase"/>
    <property type="match status" value="1"/>
</dbReference>
<organism evidence="8 9">
    <name type="scientific">Propionispora vibrioides</name>
    <dbReference type="NCBI Taxonomy" id="112903"/>
    <lineage>
        <taxon>Bacteria</taxon>
        <taxon>Bacillati</taxon>
        <taxon>Bacillota</taxon>
        <taxon>Negativicutes</taxon>
        <taxon>Selenomonadales</taxon>
        <taxon>Sporomusaceae</taxon>
        <taxon>Propionispora</taxon>
    </lineage>
</organism>
<proteinExistence type="inferred from homology"/>
<dbReference type="GO" id="GO:0000455">
    <property type="term" value="P:enzyme-directed rRNA pseudouridine synthesis"/>
    <property type="evidence" value="ECO:0007669"/>
    <property type="project" value="TreeGrafter"/>
</dbReference>
<dbReference type="AlphaFoldDB" id="A0A1H8QXM0"/>
<comment type="similarity">
    <text evidence="2 6">Belongs to the pseudouridine synthase RluA family.</text>
</comment>
<dbReference type="PANTHER" id="PTHR21600:SF44">
    <property type="entry name" value="RIBOSOMAL LARGE SUBUNIT PSEUDOURIDINE SYNTHASE D"/>
    <property type="match status" value="1"/>
</dbReference>
<evidence type="ECO:0000313" key="8">
    <source>
        <dbReference type="EMBL" id="SEO58628.1"/>
    </source>
</evidence>
<reference evidence="8 9" key="1">
    <citation type="submission" date="2016-10" db="EMBL/GenBank/DDBJ databases">
        <authorList>
            <person name="de Groot N.N."/>
        </authorList>
    </citation>
    <scope>NUCLEOTIDE SEQUENCE [LARGE SCALE GENOMIC DNA]</scope>
    <source>
        <strain evidence="8 9">DSM 13305</strain>
    </source>
</reference>
<dbReference type="OrthoDB" id="9807829at2"/>
<evidence type="ECO:0000259" key="7">
    <source>
        <dbReference type="Pfam" id="PF00849"/>
    </source>
</evidence>
<dbReference type="GO" id="GO:0009982">
    <property type="term" value="F:pseudouridine synthase activity"/>
    <property type="evidence" value="ECO:0007669"/>
    <property type="project" value="InterPro"/>
</dbReference>